<dbReference type="PANTHER" id="PTHR24161:SF85">
    <property type="entry name" value="PALMITOYLTRANSFERASE HIP14"/>
    <property type="match status" value="1"/>
</dbReference>
<evidence type="ECO:0000313" key="6">
    <source>
        <dbReference type="Proteomes" id="UP001642484"/>
    </source>
</evidence>
<comment type="caution">
    <text evidence="5">The sequence shown here is derived from an EMBL/GenBank/DDBJ whole genome shotgun (WGS) entry which is preliminary data.</text>
</comment>
<feature type="region of interest" description="Disordered" evidence="4">
    <location>
        <begin position="1584"/>
        <end position="1611"/>
    </location>
</feature>
<dbReference type="PANTHER" id="PTHR24161">
    <property type="entry name" value="ANK_REP_REGION DOMAIN-CONTAINING PROTEIN-RELATED"/>
    <property type="match status" value="1"/>
</dbReference>
<protein>
    <submittedName>
        <fullName evidence="5">Uncharacterized protein</fullName>
    </submittedName>
</protein>
<dbReference type="InterPro" id="IPR036770">
    <property type="entry name" value="Ankyrin_rpt-contain_sf"/>
</dbReference>
<dbReference type="InterPro" id="IPR002110">
    <property type="entry name" value="Ankyrin_rpt"/>
</dbReference>
<keyword evidence="1" id="KW-0677">Repeat</keyword>
<dbReference type="Proteomes" id="UP001642484">
    <property type="component" value="Unassembled WGS sequence"/>
</dbReference>
<dbReference type="SUPFAM" id="SSF48403">
    <property type="entry name" value="Ankyrin repeat"/>
    <property type="match status" value="1"/>
</dbReference>
<feature type="compositionally biased region" description="Basic and acidic residues" evidence="4">
    <location>
        <begin position="1589"/>
        <end position="1611"/>
    </location>
</feature>
<evidence type="ECO:0000313" key="5">
    <source>
        <dbReference type="EMBL" id="CAK9040466.1"/>
    </source>
</evidence>
<evidence type="ECO:0000256" key="2">
    <source>
        <dbReference type="ARBA" id="ARBA00023043"/>
    </source>
</evidence>
<organism evidence="5 6">
    <name type="scientific">Durusdinium trenchii</name>
    <dbReference type="NCBI Taxonomy" id="1381693"/>
    <lineage>
        <taxon>Eukaryota</taxon>
        <taxon>Sar</taxon>
        <taxon>Alveolata</taxon>
        <taxon>Dinophyceae</taxon>
        <taxon>Suessiales</taxon>
        <taxon>Symbiodiniaceae</taxon>
        <taxon>Durusdinium</taxon>
    </lineage>
</organism>
<feature type="repeat" description="ANK" evidence="3">
    <location>
        <begin position="1643"/>
        <end position="1675"/>
    </location>
</feature>
<keyword evidence="6" id="KW-1185">Reference proteome</keyword>
<gene>
    <name evidence="5" type="ORF">CCMP2556_LOCUS21781</name>
</gene>
<name>A0ABP0LMQ0_9DINO</name>
<feature type="repeat" description="ANK" evidence="3">
    <location>
        <begin position="1678"/>
        <end position="1710"/>
    </location>
</feature>
<feature type="compositionally biased region" description="Low complexity" evidence="4">
    <location>
        <begin position="1940"/>
        <end position="1951"/>
    </location>
</feature>
<evidence type="ECO:0000256" key="1">
    <source>
        <dbReference type="ARBA" id="ARBA00022737"/>
    </source>
</evidence>
<dbReference type="EMBL" id="CAXAMN010013335">
    <property type="protein sequence ID" value="CAK9040466.1"/>
    <property type="molecule type" value="Genomic_DNA"/>
</dbReference>
<feature type="region of interest" description="Disordered" evidence="4">
    <location>
        <begin position="1926"/>
        <end position="1965"/>
    </location>
</feature>
<dbReference type="PROSITE" id="PS50297">
    <property type="entry name" value="ANK_REP_REGION"/>
    <property type="match status" value="5"/>
</dbReference>
<sequence>MVQVTVQTKNEKELNNHLLRVELDGRQKFMELQPKCQIDFPDTPAGERTATVDIYQKVGSCTLKLDSSSSSLQQCRMPGWDMTVQASSRSSSAWNSLFGWCNTSEEVDLSSVSAVPVQEGAVVPDEASGPRLLVLTDVGEEIDDEASLWLLHQHLNAFPTAEADIVFVTGSPLERATRWAQVLNSLPAHHKLTDRIQYYVGPTTSRHMRYRMMADAAELLSAGLATLINKPFEGGLYDVVLQISPISGFSADFANPPPAPLGALAAVEPRPGAQGLLYIVVGGEGATNFPRDELHIGFKKLLIEKGFQSVHVEKANYLNWDKDMFETFPPKLTELVLDDEWNKAVGRIPPMVANLFVRFRVNTLVNYEVVDRAFAAFEEDLRGTPDYVKATAWWVKVEKKVLQDIKSGYIKKSREADNKSKDCFGNGTVGSKVKGMKMSWESIMSRICVRDILASTDITETTFATNGVDEVMCHAVTLMTSKLLRIYAFNRFVSGRDPDVQQLEPYLVGTKDTLPLDFRNFPELHGDISAIQKEVVGNPMYDPAGMLVALGAMGATEKQVTQISQKLQNAESLMTPEMRTLAMKEAYAGAGQEALVEKFFPTTFEDMDTIKTPTSPYPRLLFITDAGDEADNEAALWLLSTQLEKIENARVDVVFATGQPSLRAMRWARILNSIKKDIPGGSRIRYCVAPETKREMRYYTKFNADALKRAGMGNLAESVWEGGRYNIIIQASPLEGFDDNFAKPSSSPEGALQRVEASTLQTPLIYIVVGEEGTPNFPKDKLHREFKKHLTNKGFKVLHLGPNNYMHWTTGFFPQLPSVLAKEALQDEWKKAVGRIPPEMSNVFVRFKVNTNVNYVVVDVAYKSFTESRSEDDTFKQAMAWWAQLRPSIRQEVMDNYVKVSRQHDNTGAKIGNPKIKDNVKGQQSTWRSNMATVCVEDIKAAGKLSNEALENMSVDEVLGLALTEITGKLLRIYAFGAFSAGVVPNNAQCKGYVSGSALNPPLDFYQFPRLLGDVSVLKKEVVGNPMYDTSAVLFSLCLFSAAPAQVEKLLNKAAAGSVLQKAERDEVLVRAFRGEALPDLLERLFDFVSEVLDLRFPYFSEDQVGDIARTFTTLQYRSASFLATLRRELPFRLHEYAWWNLIDIGEMYVVLQVQDREIAERIANEVYKLILNMRYSYPAKALRVFAFLEVGDKRTLRLLVRSVPRSISYLTPQAAAETIVACVSLDIKPQDVFHRLKAWRLYLVLMKKLMPNLGSLTPKMTCDVVAAFAKAGQKEFQFALHVEAAVEQRPFKFHAEHLISLLRDFATLQQPCLKLRQQLLKRHHELPECTVSGLCALPEALAGHPGGEIQEVEQQMLETMSELLCKPEAYQLPKDGRVFRSKDDFWWQQMRQRHFRLRRKALERGSAVAPVPVVREVAEDLQLTPAVVYVSREECLQLVTGCAKMDWHHEKLLQGASSWLCEGRRHAELEPHEVAKFLQGFSDLGFAQPLLRASLEHALLRVAPEMPPDSCTSALQGALDVGMSVRSTAVRSLLRRCSARLRQLSAADAEQLRQLAAVLLQQAEAEVLSQHKAQRVHWVGGAEINQIRPERSDDEPKERHQHGQHEPKRGDLVQAARNGTLEMVRSFLAEAQPGDLERKGRGGRTALHNAAQKGRGPVAELLLAARANVHATDQSLTCWTPLHLAAAKGHPDVVQMLLNAHASVDVWNAQGQTPLHEAANHGHASVVQLLLAARAFVDVTDDASPRKCGLCWTPLHFAAAEGHPEVTEILLQAKASINAEERLQGDTPLHLAANDRHAGMGKEGSVEGHHRVVQLLLAAGASADVPNRRGRTPCDIAQKNGKTKVLGALQPVHVTLLSGRCAMCDPSPDRHLKDLKEEAEQQLGVKIGQLLTSSGEKPPDFMTLAQAKISYGDLLHAVVAREEEEDAASMPVCDDSDVEASLASSESDSLGTKPPTQTPHGAYNLQDPRQLVELLINAKIGLIRLDYLRELRHRGGQFPRRQEADLERTTHGWPTSPGTDRGVAQP</sequence>
<dbReference type="PRINTS" id="PR01415">
    <property type="entry name" value="ANKYRIN"/>
</dbReference>
<dbReference type="Gene3D" id="1.25.40.20">
    <property type="entry name" value="Ankyrin repeat-containing domain"/>
    <property type="match status" value="2"/>
</dbReference>
<dbReference type="Pfam" id="PF12796">
    <property type="entry name" value="Ank_2"/>
    <property type="match status" value="2"/>
</dbReference>
<feature type="compositionally biased region" description="Basic and acidic residues" evidence="4">
    <location>
        <begin position="2001"/>
        <end position="2011"/>
    </location>
</feature>
<feature type="repeat" description="ANK" evidence="3">
    <location>
        <begin position="1754"/>
        <end position="1783"/>
    </location>
</feature>
<keyword evidence="2 3" id="KW-0040">ANK repeat</keyword>
<dbReference type="PROSITE" id="PS50088">
    <property type="entry name" value="ANK_REPEAT"/>
    <property type="match status" value="5"/>
</dbReference>
<evidence type="ECO:0000256" key="3">
    <source>
        <dbReference type="PROSITE-ProRule" id="PRU00023"/>
    </source>
</evidence>
<dbReference type="SMART" id="SM00248">
    <property type="entry name" value="ANK"/>
    <property type="match status" value="5"/>
</dbReference>
<proteinExistence type="predicted"/>
<accession>A0ABP0LMQ0</accession>
<evidence type="ECO:0000256" key="4">
    <source>
        <dbReference type="SAM" id="MobiDB-lite"/>
    </source>
</evidence>
<feature type="repeat" description="ANK" evidence="3">
    <location>
        <begin position="1711"/>
        <end position="1743"/>
    </location>
</feature>
<reference evidence="5 6" key="1">
    <citation type="submission" date="2024-02" db="EMBL/GenBank/DDBJ databases">
        <authorList>
            <person name="Chen Y."/>
            <person name="Shah S."/>
            <person name="Dougan E. K."/>
            <person name="Thang M."/>
            <person name="Chan C."/>
        </authorList>
    </citation>
    <scope>NUCLEOTIDE SEQUENCE [LARGE SCALE GENOMIC DNA]</scope>
</reference>
<feature type="region of interest" description="Disordered" evidence="4">
    <location>
        <begin position="2000"/>
        <end position="2027"/>
    </location>
</feature>
<feature type="repeat" description="ANK" evidence="3">
    <location>
        <begin position="1785"/>
        <end position="1829"/>
    </location>
</feature>